<gene>
    <name evidence="1" type="ORF">H8S59_22320</name>
</gene>
<sequence>MNSDIRIGTSGGQDDLRLLVEKLENNHLEWEASVRHFSVGLRFYESFDIELGERALATGLSLAVHPVDINLSADLDKGELYTLKKNLGGFPFIYLEEDLGLWRYKNIFLGAHQTDPGFSKISLYQAASNAAYVQEKLGIRVIIESPPVYSGDVGMGFWAYYKQVCDSSGCQMAFDVGHYLGYCRVHNIPCRMPDKNCDIWNNIKTVHLSGMKYWKWNGAAVWLDQHADNYNHEMIRITQSCINNVKNLHNVLLEMEGADNTVRHQNFLLVNSLIKEFH</sequence>
<proteinExistence type="predicted"/>
<dbReference type="InterPro" id="IPR007801">
    <property type="entry name" value="MbnB/TglH/ChrH"/>
</dbReference>
<organism evidence="1 2">
    <name type="scientific">Pseudomonas folii</name>
    <dbReference type="NCBI Taxonomy" id="2762593"/>
    <lineage>
        <taxon>Bacteria</taxon>
        <taxon>Pseudomonadati</taxon>
        <taxon>Pseudomonadota</taxon>
        <taxon>Gammaproteobacteria</taxon>
        <taxon>Pseudomonadales</taxon>
        <taxon>Pseudomonadaceae</taxon>
        <taxon>Pseudomonas</taxon>
    </lineage>
</organism>
<keyword evidence="2" id="KW-1185">Reference proteome</keyword>
<dbReference type="RefSeq" id="WP_187522831.1">
    <property type="nucleotide sequence ID" value="NZ_JACONW010000149.1"/>
</dbReference>
<comment type="caution">
    <text evidence="1">The sequence shown here is derived from an EMBL/GenBank/DDBJ whole genome shotgun (WGS) entry which is preliminary data.</text>
</comment>
<dbReference type="EMBL" id="JACONW010000149">
    <property type="protein sequence ID" value="MBC3952519.1"/>
    <property type="molecule type" value="Genomic_DNA"/>
</dbReference>
<evidence type="ECO:0000313" key="2">
    <source>
        <dbReference type="Proteomes" id="UP000651852"/>
    </source>
</evidence>
<name>A0ABR7B5S1_9PSED</name>
<dbReference type="Gene3D" id="3.20.20.150">
    <property type="entry name" value="Divalent-metal-dependent TIM barrel enzymes"/>
    <property type="match status" value="1"/>
</dbReference>
<protein>
    <submittedName>
        <fullName evidence="1">DUF692 family protein</fullName>
    </submittedName>
</protein>
<accession>A0ABR7B5S1</accession>
<evidence type="ECO:0000313" key="1">
    <source>
        <dbReference type="EMBL" id="MBC3952519.1"/>
    </source>
</evidence>
<dbReference type="Pfam" id="PF05114">
    <property type="entry name" value="MbnB_TglH_ChrH"/>
    <property type="match status" value="1"/>
</dbReference>
<dbReference type="Proteomes" id="UP000651852">
    <property type="component" value="Unassembled WGS sequence"/>
</dbReference>
<reference evidence="1 2" key="1">
    <citation type="submission" date="2020-08" db="EMBL/GenBank/DDBJ databases">
        <title>Putative novel bacterial strains isolated from necrotic wheat leaf tissues caused by Xanthomonas translucens.</title>
        <authorList>
            <person name="Tambong J.T."/>
        </authorList>
    </citation>
    <scope>NUCLEOTIDE SEQUENCE [LARGE SCALE GENOMIC DNA]</scope>
    <source>
        <strain evidence="1 2">DOAB 1069</strain>
    </source>
</reference>